<dbReference type="SUPFAM" id="SSF50998">
    <property type="entry name" value="Quinoprotein alcohol dehydrogenase-like"/>
    <property type="match status" value="1"/>
</dbReference>
<keyword evidence="2 7" id="KW-0812">Transmembrane</keyword>
<reference evidence="9" key="2">
    <citation type="submission" date="2020-11" db="EMBL/GenBank/DDBJ databases">
        <authorList>
            <person name="McCartney M.A."/>
            <person name="Auch B."/>
            <person name="Kono T."/>
            <person name="Mallez S."/>
            <person name="Becker A."/>
            <person name="Gohl D.M."/>
            <person name="Silverstein K.A.T."/>
            <person name="Koren S."/>
            <person name="Bechman K.B."/>
            <person name="Herman A."/>
            <person name="Abrahante J.E."/>
            <person name="Garbe J."/>
        </authorList>
    </citation>
    <scope>NUCLEOTIDE SEQUENCE</scope>
    <source>
        <strain evidence="9">Duluth1</strain>
        <tissue evidence="9">Whole animal</tissue>
    </source>
</reference>
<gene>
    <name evidence="9" type="ORF">DPMN_014522</name>
</gene>
<dbReference type="InterPro" id="IPR045232">
    <property type="entry name" value="FAM234"/>
</dbReference>
<dbReference type="AlphaFoldDB" id="A0A9D4N9T1"/>
<dbReference type="InterPro" id="IPR011047">
    <property type="entry name" value="Quinoprotein_ADH-like_sf"/>
</dbReference>
<dbReference type="OrthoDB" id="567787at2759"/>
<dbReference type="GO" id="GO:0016020">
    <property type="term" value="C:membrane"/>
    <property type="evidence" value="ECO:0007669"/>
    <property type="project" value="UniProtKB-SubCell"/>
</dbReference>
<feature type="region of interest" description="Disordered" evidence="6">
    <location>
        <begin position="1"/>
        <end position="22"/>
    </location>
</feature>
<keyword evidence="3 7" id="KW-1133">Transmembrane helix</keyword>
<feature type="domain" description="FAM234A/B beta-propeller" evidence="8">
    <location>
        <begin position="133"/>
        <end position="515"/>
    </location>
</feature>
<evidence type="ECO:0000259" key="8">
    <source>
        <dbReference type="Pfam" id="PF23727"/>
    </source>
</evidence>
<dbReference type="Gene3D" id="2.130.10.10">
    <property type="entry name" value="YVTN repeat-like/Quinoprotein amine dehydrogenase"/>
    <property type="match status" value="1"/>
</dbReference>
<evidence type="ECO:0000256" key="5">
    <source>
        <dbReference type="ARBA" id="ARBA00025791"/>
    </source>
</evidence>
<evidence type="ECO:0000256" key="2">
    <source>
        <dbReference type="ARBA" id="ARBA00022692"/>
    </source>
</evidence>
<protein>
    <recommendedName>
        <fullName evidence="8">FAM234A/B beta-propeller domain-containing protein</fullName>
    </recommendedName>
</protein>
<evidence type="ECO:0000256" key="1">
    <source>
        <dbReference type="ARBA" id="ARBA00004167"/>
    </source>
</evidence>
<keyword evidence="4 7" id="KW-0472">Membrane</keyword>
<comment type="caution">
    <text evidence="9">The sequence shown here is derived from an EMBL/GenBank/DDBJ whole genome shotgun (WGS) entry which is preliminary data.</text>
</comment>
<proteinExistence type="inferred from homology"/>
<name>A0A9D4N9T1_DREPO</name>
<dbReference type="Proteomes" id="UP000828390">
    <property type="component" value="Unassembled WGS sequence"/>
</dbReference>
<sequence length="798" mass="88547">MAATTNYNQLPLAENSDEDWNDDVKNDVTSSHITSLNAPEVVIRDTDALLNSKKSHINGHGTAYEFSQSRNRKYGNAFCSPTRAAIALGAGILVFGIGYIIGFVTPTVKEYVFGPTGSSAAQSAALKKRSGNWRTKMPDWGTESCIRLVDVDQDGVLDVIIGVALGKDVSTMLTEPDMADFCRKQGLTVPCAGAVVALRGRDGKLLWKTNAYAEVFELLCHGIDVNQDGVDDCIVSGRLAEMRAINPLNGEVLWELDSKYQNRGWNIYAPAALPDLDGDDVNDIVISHGGDPTVPANVHARRSGHILMVSGKTGKFIGSYMKTPNDKETYMSPVVHTRKDGSKYILIGTGGETVGGQLIAMSVPDFYRYVRGLPHDHPVRNTQGAYTQWGYKERQANGSISIMESPDKGVMVPPVLVDVNGDGVKDILVNSFNGDLVLYCGETLAPIWKIHLEDRESYSTPAPGYFNDDNVLDFMVHWSVGAWPFYNTTDTVIVDGRDGSILWNLTTNKYDVTSDLVARTDALNRDVFIFRAQGRNGIDLRNTGAIHGASGTQRILNRRATAEGTWEFEEHEIGEHNEDMAGVLLPDSHFRHKRAVIDKDYIECETDQTVFLAELFALDRTTMRAPIKLWERGSEKYYYKMDDADRAAVEATIKKYGADHLMTDNEVPWSRGRREVELDTPTKDSFCVLVQPDERTTGALGDVDGDGKLDVIVNLVSVGVLRDEKARYVKMKFTVDVFKLSLEEAIQHEIYVPVNVTLHDKMRWVGNENKITSLRFLPGDRQTWGAYMGTWGDSAYRP</sequence>
<evidence type="ECO:0000313" key="9">
    <source>
        <dbReference type="EMBL" id="KAH3890441.1"/>
    </source>
</evidence>
<evidence type="ECO:0000256" key="6">
    <source>
        <dbReference type="SAM" id="MobiDB-lite"/>
    </source>
</evidence>
<dbReference type="Pfam" id="PF23727">
    <property type="entry name" value="Beta-prop_FAM234A_B"/>
    <property type="match status" value="1"/>
</dbReference>
<dbReference type="EMBL" id="JAIWYP010000001">
    <property type="protein sequence ID" value="KAH3890441.1"/>
    <property type="molecule type" value="Genomic_DNA"/>
</dbReference>
<dbReference type="PANTHER" id="PTHR21419">
    <property type="match status" value="1"/>
</dbReference>
<dbReference type="InterPro" id="IPR015943">
    <property type="entry name" value="WD40/YVTN_repeat-like_dom_sf"/>
</dbReference>
<keyword evidence="10" id="KW-1185">Reference proteome</keyword>
<evidence type="ECO:0000256" key="7">
    <source>
        <dbReference type="SAM" id="Phobius"/>
    </source>
</evidence>
<comment type="similarity">
    <text evidence="5">Belongs to the FAM234 family.</text>
</comment>
<dbReference type="InterPro" id="IPR055409">
    <property type="entry name" value="Beta-prop_FAM234A_B"/>
</dbReference>
<evidence type="ECO:0000256" key="4">
    <source>
        <dbReference type="ARBA" id="ARBA00023136"/>
    </source>
</evidence>
<accession>A0A9D4N9T1</accession>
<reference evidence="9" key="1">
    <citation type="journal article" date="2019" name="bioRxiv">
        <title>The Genome of the Zebra Mussel, Dreissena polymorpha: A Resource for Invasive Species Research.</title>
        <authorList>
            <person name="McCartney M.A."/>
            <person name="Auch B."/>
            <person name="Kono T."/>
            <person name="Mallez S."/>
            <person name="Zhang Y."/>
            <person name="Obille A."/>
            <person name="Becker A."/>
            <person name="Abrahante J.E."/>
            <person name="Garbe J."/>
            <person name="Badalamenti J.P."/>
            <person name="Herman A."/>
            <person name="Mangelson H."/>
            <person name="Liachko I."/>
            <person name="Sullivan S."/>
            <person name="Sone E.D."/>
            <person name="Koren S."/>
            <person name="Silverstein K.A.T."/>
            <person name="Beckman K.B."/>
            <person name="Gohl D.M."/>
        </authorList>
    </citation>
    <scope>NUCLEOTIDE SEQUENCE</scope>
    <source>
        <strain evidence="9">Duluth1</strain>
        <tissue evidence="9">Whole animal</tissue>
    </source>
</reference>
<dbReference type="PANTHER" id="PTHR21419:SF30">
    <property type="entry name" value="IG-LIKE DOMAIN-CONTAINING PROTEIN"/>
    <property type="match status" value="1"/>
</dbReference>
<feature type="transmembrane region" description="Helical" evidence="7">
    <location>
        <begin position="84"/>
        <end position="104"/>
    </location>
</feature>
<organism evidence="9 10">
    <name type="scientific">Dreissena polymorpha</name>
    <name type="common">Zebra mussel</name>
    <name type="synonym">Mytilus polymorpha</name>
    <dbReference type="NCBI Taxonomy" id="45954"/>
    <lineage>
        <taxon>Eukaryota</taxon>
        <taxon>Metazoa</taxon>
        <taxon>Spiralia</taxon>
        <taxon>Lophotrochozoa</taxon>
        <taxon>Mollusca</taxon>
        <taxon>Bivalvia</taxon>
        <taxon>Autobranchia</taxon>
        <taxon>Heteroconchia</taxon>
        <taxon>Euheterodonta</taxon>
        <taxon>Imparidentia</taxon>
        <taxon>Neoheterodontei</taxon>
        <taxon>Myida</taxon>
        <taxon>Dreissenoidea</taxon>
        <taxon>Dreissenidae</taxon>
        <taxon>Dreissena</taxon>
    </lineage>
</organism>
<evidence type="ECO:0000313" key="10">
    <source>
        <dbReference type="Proteomes" id="UP000828390"/>
    </source>
</evidence>
<comment type="subcellular location">
    <subcellularLocation>
        <location evidence="1">Membrane</location>
        <topology evidence="1">Single-pass membrane protein</topology>
    </subcellularLocation>
</comment>
<evidence type="ECO:0000256" key="3">
    <source>
        <dbReference type="ARBA" id="ARBA00022989"/>
    </source>
</evidence>